<keyword evidence="1" id="KW-0813">Transport</keyword>
<evidence type="ECO:0000313" key="5">
    <source>
        <dbReference type="EMBL" id="VIP02920.1"/>
    </source>
</evidence>
<dbReference type="PROSITE" id="PS00211">
    <property type="entry name" value="ABC_TRANSPORTER_1"/>
    <property type="match status" value="1"/>
</dbReference>
<feature type="domain" description="ABC transporter" evidence="4">
    <location>
        <begin position="7"/>
        <end position="236"/>
    </location>
</feature>
<evidence type="ECO:0000256" key="3">
    <source>
        <dbReference type="ARBA" id="ARBA00022840"/>
    </source>
</evidence>
<dbReference type="EMBL" id="LR586016">
    <property type="protein sequence ID" value="VIP02920.1"/>
    <property type="molecule type" value="Genomic_DNA"/>
</dbReference>
<dbReference type="Gene3D" id="3.40.50.300">
    <property type="entry name" value="P-loop containing nucleotide triphosphate hydrolases"/>
    <property type="match status" value="1"/>
</dbReference>
<dbReference type="InterPro" id="IPR017871">
    <property type="entry name" value="ABC_transporter-like_CS"/>
</dbReference>
<dbReference type="SMART" id="SM00382">
    <property type="entry name" value="AAA"/>
    <property type="match status" value="1"/>
</dbReference>
<keyword evidence="2" id="KW-0547">Nucleotide-binding</keyword>
<accession>A0A6C2YMT9</accession>
<name>A0A6C2YMT9_9BACT</name>
<dbReference type="AlphaFoldDB" id="A0A6C2YMT9"/>
<dbReference type="InterPro" id="IPR003439">
    <property type="entry name" value="ABC_transporter-like_ATP-bd"/>
</dbReference>
<gene>
    <name evidence="5" type="ORF">GMBLW1_10400</name>
</gene>
<dbReference type="Proteomes" id="UP000464378">
    <property type="component" value="Chromosome"/>
</dbReference>
<reference evidence="5" key="1">
    <citation type="submission" date="2019-04" db="EMBL/GenBank/DDBJ databases">
        <authorList>
            <consortium name="Science for Life Laboratories"/>
        </authorList>
    </citation>
    <scope>NUCLEOTIDE SEQUENCE</scope>
    <source>
        <strain evidence="5">MBLW1</strain>
    </source>
</reference>
<dbReference type="InParanoid" id="A0A6C2YMT9"/>
<proteinExistence type="predicted"/>
<organism evidence="5">
    <name type="scientific">Tuwongella immobilis</name>
    <dbReference type="NCBI Taxonomy" id="692036"/>
    <lineage>
        <taxon>Bacteria</taxon>
        <taxon>Pseudomonadati</taxon>
        <taxon>Planctomycetota</taxon>
        <taxon>Planctomycetia</taxon>
        <taxon>Gemmatales</taxon>
        <taxon>Gemmataceae</taxon>
        <taxon>Tuwongella</taxon>
    </lineage>
</organism>
<dbReference type="InterPro" id="IPR027417">
    <property type="entry name" value="P-loop_NTPase"/>
</dbReference>
<sequence length="313" mass="34749">MPNPPILVIDAVEKHYATVHAVRGVSFEVRSGEIFALLGPNGAGKSSLVRMIMGITLPDQGSIEFRSESGQAFVPQPPDLGYLPEDRGLYKDIPVLRTLVYFGQLRGMTRRDATEEAKKWLGRLDLAGREWDKLDTLSKGNQQKIQFISAILHRPKLAILDEPFSGLDPLNQNLFLEIIRELCNDGMTILLSAHQMALIEQLADRIVLMNRGQIVLQGTLGEIRQQAGFSRSMTLDLRTPMSATPLQGLPAGAVLEPISPTQMRLLLPDDLAISPILSRCTQELDLVEIHSERLSLHEIYIRTLTARGTETEA</sequence>
<dbReference type="SUPFAM" id="SSF52540">
    <property type="entry name" value="P-loop containing nucleoside triphosphate hydrolases"/>
    <property type="match status" value="1"/>
</dbReference>
<evidence type="ECO:0000256" key="2">
    <source>
        <dbReference type="ARBA" id="ARBA00022741"/>
    </source>
</evidence>
<dbReference type="Pfam" id="PF00005">
    <property type="entry name" value="ABC_tran"/>
    <property type="match status" value="1"/>
</dbReference>
<dbReference type="GO" id="GO:0005524">
    <property type="term" value="F:ATP binding"/>
    <property type="evidence" value="ECO:0007669"/>
    <property type="project" value="UniProtKB-KW"/>
</dbReference>
<dbReference type="InterPro" id="IPR050763">
    <property type="entry name" value="ABC_transporter_ATP-binding"/>
</dbReference>
<dbReference type="PANTHER" id="PTHR42711:SF16">
    <property type="entry name" value="ABC TRANSPORTER ATP-BINDING PROTEIN"/>
    <property type="match status" value="1"/>
</dbReference>
<dbReference type="RefSeq" id="WP_162658041.1">
    <property type="nucleotide sequence ID" value="NZ_LR593887.1"/>
</dbReference>
<dbReference type="PROSITE" id="PS50893">
    <property type="entry name" value="ABC_TRANSPORTER_2"/>
    <property type="match status" value="1"/>
</dbReference>
<evidence type="ECO:0000259" key="4">
    <source>
        <dbReference type="PROSITE" id="PS50893"/>
    </source>
</evidence>
<evidence type="ECO:0000313" key="6">
    <source>
        <dbReference type="Proteomes" id="UP000464378"/>
    </source>
</evidence>
<keyword evidence="6" id="KW-1185">Reference proteome</keyword>
<protein>
    <recommendedName>
        <fullName evidence="4">ABC transporter domain-containing protein</fullName>
    </recommendedName>
</protein>
<dbReference type="KEGG" id="tim:GMBLW1_10400"/>
<dbReference type="InterPro" id="IPR003593">
    <property type="entry name" value="AAA+_ATPase"/>
</dbReference>
<dbReference type="GO" id="GO:0016887">
    <property type="term" value="F:ATP hydrolysis activity"/>
    <property type="evidence" value="ECO:0007669"/>
    <property type="project" value="InterPro"/>
</dbReference>
<evidence type="ECO:0000256" key="1">
    <source>
        <dbReference type="ARBA" id="ARBA00022448"/>
    </source>
</evidence>
<dbReference type="PANTHER" id="PTHR42711">
    <property type="entry name" value="ABC TRANSPORTER ATP-BINDING PROTEIN"/>
    <property type="match status" value="1"/>
</dbReference>
<keyword evidence="3" id="KW-0067">ATP-binding</keyword>
<dbReference type="EMBL" id="LR593887">
    <property type="protein sequence ID" value="VTS02848.1"/>
    <property type="molecule type" value="Genomic_DNA"/>
</dbReference>